<organism evidence="2">
    <name type="scientific">Oryza glumipatula</name>
    <dbReference type="NCBI Taxonomy" id="40148"/>
    <lineage>
        <taxon>Eukaryota</taxon>
        <taxon>Viridiplantae</taxon>
        <taxon>Streptophyta</taxon>
        <taxon>Embryophyta</taxon>
        <taxon>Tracheophyta</taxon>
        <taxon>Spermatophyta</taxon>
        <taxon>Magnoliopsida</taxon>
        <taxon>Liliopsida</taxon>
        <taxon>Poales</taxon>
        <taxon>Poaceae</taxon>
        <taxon>BOP clade</taxon>
        <taxon>Oryzoideae</taxon>
        <taxon>Oryzeae</taxon>
        <taxon>Oryzinae</taxon>
        <taxon>Oryza</taxon>
    </lineage>
</organism>
<proteinExistence type="predicted"/>
<protein>
    <submittedName>
        <fullName evidence="2">Uncharacterized protein</fullName>
    </submittedName>
</protein>
<feature type="region of interest" description="Disordered" evidence="1">
    <location>
        <begin position="49"/>
        <end position="81"/>
    </location>
</feature>
<evidence type="ECO:0000313" key="2">
    <source>
        <dbReference type="EnsemblPlants" id="OGLUM11G16230.1"/>
    </source>
</evidence>
<evidence type="ECO:0000313" key="3">
    <source>
        <dbReference type="Proteomes" id="UP000026961"/>
    </source>
</evidence>
<dbReference type="AlphaFoldDB" id="A0A0E0BK56"/>
<name>A0A0E0BK56_9ORYZ</name>
<dbReference type="EnsemblPlants" id="OGLUM11G16230.1">
    <property type="protein sequence ID" value="OGLUM11G16230.1"/>
    <property type="gene ID" value="OGLUM11G16230"/>
</dbReference>
<keyword evidence="3" id="KW-1185">Reference proteome</keyword>
<dbReference type="Gramene" id="OGLUM11G16230.1">
    <property type="protein sequence ID" value="OGLUM11G16230.1"/>
    <property type="gene ID" value="OGLUM11G16230"/>
</dbReference>
<reference evidence="2" key="1">
    <citation type="submission" date="2015-04" db="UniProtKB">
        <authorList>
            <consortium name="EnsemblPlants"/>
        </authorList>
    </citation>
    <scope>IDENTIFICATION</scope>
</reference>
<accession>A0A0E0BK56</accession>
<dbReference type="Proteomes" id="UP000026961">
    <property type="component" value="Chromosome 11"/>
</dbReference>
<dbReference type="HOGENOM" id="CLU_1557675_0_0_1"/>
<sequence>MGILVKSHWFPTLANPNQISRHHTRVSTASPLPPPSLLAAPASVSAIAGRGSSGSAAAGTSRAPGGSSPSTDAGTAASSTAGGNNLSSPFLDLGTPLSAADLREAAYEVRSLTMAAASKGGSPGNGGGGGAMSAPPPWPAMVGELLTIGEQTVGLLRIAESQMYNLRPKFMCSILQVAYLGRMLVNQKICWSGC</sequence>
<evidence type="ECO:0000256" key="1">
    <source>
        <dbReference type="SAM" id="MobiDB-lite"/>
    </source>
</evidence>
<reference evidence="2" key="2">
    <citation type="submission" date="2018-05" db="EMBL/GenBank/DDBJ databases">
        <title>OgluRS3 (Oryza glumaepatula Reference Sequence Version 3).</title>
        <authorList>
            <person name="Zhang J."/>
            <person name="Kudrna D."/>
            <person name="Lee S."/>
            <person name="Talag J."/>
            <person name="Welchert J."/>
            <person name="Wing R.A."/>
        </authorList>
    </citation>
    <scope>NUCLEOTIDE SEQUENCE [LARGE SCALE GENOMIC DNA]</scope>
</reference>